<dbReference type="Pfam" id="PF25150">
    <property type="entry name" value="TPR_Trm732"/>
    <property type="match status" value="1"/>
</dbReference>
<proteinExistence type="inferred from homology"/>
<feature type="domain" description="tRNA (32-2'-O)-methyltransferase regulator THADA-like TPR repeats region" evidence="5">
    <location>
        <begin position="248"/>
        <end position="561"/>
    </location>
</feature>
<feature type="domain" description="tRNA (32-2'-O)-methyltransferase regulator THADA-like C-terminal TPR repeats region" evidence="6">
    <location>
        <begin position="942"/>
        <end position="1098"/>
    </location>
</feature>
<dbReference type="OrthoDB" id="73997at2759"/>
<protein>
    <recommendedName>
        <fullName evidence="9">DUF2428 domain-containing protein</fullName>
    </recommendedName>
</protein>
<comment type="similarity">
    <text evidence="1">Belongs to the THADA family.</text>
</comment>
<dbReference type="InterPro" id="IPR056843">
    <property type="entry name" value="THADA-like_TPR"/>
</dbReference>
<evidence type="ECO:0000256" key="2">
    <source>
        <dbReference type="ARBA" id="ARBA00022694"/>
    </source>
</evidence>
<dbReference type="InterPro" id="IPR019442">
    <property type="entry name" value="THADA/TRM732_DUF2428"/>
</dbReference>
<name>A0A9P6KSV9_9PLEO</name>
<sequence length="1701" mass="189538">MAVSTSFEVIPISEQTLRKLSKDIVGIFPDFTDQEPVNGVKNLHAVIVPLLDTAASPDLGSGHRAAVCNILCAILERCQAMELQYVQDAILDDSIWSRAFKIYLEKSDGAKGKSVRQVLVTLTSILLRNQSPRAFELQEWAIFNLVDIICLRKDRSKVKPALQGLAHFIQKDIATIPRLMAIHANIVGNTSGSSIAGPDIQPLFSALLAWIVHHDTSLSAGHVVKNFLAQLRRTSHQDPSTVYDSVASVWMKPVVECLHQWPDRIQEVKTHVFPHCFLPNVEEYVHFLSYLHFSRHVDSKGPIPEALSAYLIEINVLDDFEEFRILLAAIQTGKELGVLKDTDYRIQKTIEIEQDALILPDDIFGGWLSHMESEVRLAGLFLCVYSTNVTRTITGGIFKYLQKNLLHLHTDPDVNFRRELISYIQRLFNRLRGSTATLAKSRNETLGKGEDRLPFPKGATNRPKSSTAKDPLVESLHFIIWYLGFIEGEIRSDAAYQRRITGLRALMVVIKSGVDPRVPHHFLSKGAQGQLHWAHGLPLANFGLIRKLMDMMLDPFDDVRDTSVNILHILFETMSEEEKRNMLSMLPPFIKRAEATMLRTGRADHADGLARAYALYHSCVPTSVETREPSSVPVLIKIDVIRSLNRQLKKTLEIARDDLAEAVNGRPVHGIFAAIRYIVDQDGFYSELDKLDADSFKELKTIHNQLFDDCTTTWTIVENILSADAPEGHVPEDMDEEVSLGTNEILSYSWRGLKEASTLLRVIATRAPIGRGNQDVIDPARFEELGRLCFTQLIELRHRGAFSAVAQTFAAFCRRTYFVNDEGLQTLPEKWYQETLSSIQAQAHAITRRSGGIPALMTGIVAAEPQTSGKLFPQAMRDLTMKATVEAKSSNIEESRLPQVHASNCIKEFFMTSKLGASSEAFVGDGLELAAKMINSSIWPIRNCGLMLFKALIERLLGSDEAQDWKEREITKTSRFSYNSYPSLVGIIKNLLNPEGPLKESLDTPESNSPMDLHGAEGVFPALQILRQAMPPEDHRMTILQLITKLLSSPHWHMRDMAARTITALYRPNELLAGVKWLLDNFEESSNAKHGKLLCIKYCVVRGLQSSDQGQEFLRESMLHLGICAPAWYAESFCPYVKGVFLDLVSVCGMFIVEHGTDKSTMNVWIALTTAIGIGPDQTFDLSIVGADALFQQSTAEVFFIDRAIIRPDQISVYLSKDFQGIGNALQLLAAEDPDTCIAGLDTLHEIIELKTLRGPILQLPLIIHDIYRLILSNIDPEVLSKAQHVLADGLSQPGMPQEVLDLIREPDLLSTLDKLEEQCLYSAPSNAQSALHLLGFFLDWTYKACPFQRESLWPRIARYVSILRMTIVDTNPFDARFAAANSICAIDSIWRISPSTKPTRSLLLGLSLVLYDMLNDDDDEIRDAAARATTTLLNAHSPPDTLITPCVPILTSHRLSTFLATHFSTSQDLCREALRRLTPTPLRATLFTVPLAETLAQERQEDTTLFAQEKQNLFIDPTLDALFWSRVLSRCSADAALATHLGAWVGQALTLLINTSEKEGGGALGWTSKTEVSTLGMRVLFAAEVALRWDVQNAVKIRCLLSRFVVVGEEKEVNGLWVGKAEKVAATGIVELLKSARARIKAVEKGLEKAQAEKEKKTSTPEAKSMDKAAGDEERVLSFLKGLGTRVRATEGGLMKKAGM</sequence>
<feature type="region of interest" description="Disordered" evidence="3">
    <location>
        <begin position="1650"/>
        <end position="1672"/>
    </location>
</feature>
<reference evidence="7" key="1">
    <citation type="journal article" date="2020" name="Mol. Plant Microbe Interact.">
        <title>Genome Sequence of the Biocontrol Agent Coniothyrium minitans strain Conio (IMI 134523).</title>
        <authorList>
            <person name="Patel D."/>
            <person name="Shittu T.A."/>
            <person name="Baroncelli R."/>
            <person name="Muthumeenakshi S."/>
            <person name="Osborne T.H."/>
            <person name="Janganan T.K."/>
            <person name="Sreenivasaprasad S."/>
        </authorList>
    </citation>
    <scope>NUCLEOTIDE SEQUENCE</scope>
    <source>
        <strain evidence="7">Conio</strain>
    </source>
</reference>
<organism evidence="7 8">
    <name type="scientific">Paraphaeosphaeria minitans</name>
    <dbReference type="NCBI Taxonomy" id="565426"/>
    <lineage>
        <taxon>Eukaryota</taxon>
        <taxon>Fungi</taxon>
        <taxon>Dikarya</taxon>
        <taxon>Ascomycota</taxon>
        <taxon>Pezizomycotina</taxon>
        <taxon>Dothideomycetes</taxon>
        <taxon>Pleosporomycetidae</taxon>
        <taxon>Pleosporales</taxon>
        <taxon>Massarineae</taxon>
        <taxon>Didymosphaeriaceae</taxon>
        <taxon>Paraphaeosphaeria</taxon>
    </lineage>
</organism>
<dbReference type="InterPro" id="IPR016024">
    <property type="entry name" value="ARM-type_fold"/>
</dbReference>
<evidence type="ECO:0000313" key="7">
    <source>
        <dbReference type="EMBL" id="KAF9737692.1"/>
    </source>
</evidence>
<dbReference type="PANTHER" id="PTHR14387">
    <property type="entry name" value="THADA/DEATH RECEPTOR INTERACTING PROTEIN"/>
    <property type="match status" value="1"/>
</dbReference>
<dbReference type="GO" id="GO:0030488">
    <property type="term" value="P:tRNA methylation"/>
    <property type="evidence" value="ECO:0007669"/>
    <property type="project" value="TreeGrafter"/>
</dbReference>
<dbReference type="Pfam" id="PF25151">
    <property type="entry name" value="TPR_Trm732_C"/>
    <property type="match status" value="1"/>
</dbReference>
<dbReference type="SUPFAM" id="SSF48371">
    <property type="entry name" value="ARM repeat"/>
    <property type="match status" value="2"/>
</dbReference>
<dbReference type="Pfam" id="PF26523">
    <property type="entry name" value="Trm732_C"/>
    <property type="match status" value="1"/>
</dbReference>
<keyword evidence="2" id="KW-0819">tRNA processing</keyword>
<evidence type="ECO:0000313" key="8">
    <source>
        <dbReference type="Proteomes" id="UP000756921"/>
    </source>
</evidence>
<dbReference type="PANTHER" id="PTHR14387:SF0">
    <property type="entry name" value="DUF2428 DOMAIN-CONTAINING PROTEIN"/>
    <property type="match status" value="1"/>
</dbReference>
<evidence type="ECO:0000259" key="5">
    <source>
        <dbReference type="Pfam" id="PF25150"/>
    </source>
</evidence>
<keyword evidence="8" id="KW-1185">Reference proteome</keyword>
<evidence type="ECO:0000259" key="4">
    <source>
        <dbReference type="Pfam" id="PF10350"/>
    </source>
</evidence>
<dbReference type="InterPro" id="IPR051954">
    <property type="entry name" value="tRNA_methyltransferase_THADA"/>
</dbReference>
<comment type="caution">
    <text evidence="7">The sequence shown here is derived from an EMBL/GenBank/DDBJ whole genome shotgun (WGS) entry which is preliminary data.</text>
</comment>
<dbReference type="GO" id="GO:0005829">
    <property type="term" value="C:cytosol"/>
    <property type="evidence" value="ECO:0007669"/>
    <property type="project" value="TreeGrafter"/>
</dbReference>
<evidence type="ECO:0000256" key="3">
    <source>
        <dbReference type="SAM" id="MobiDB-lite"/>
    </source>
</evidence>
<accession>A0A9P6KSV9</accession>
<evidence type="ECO:0000256" key="1">
    <source>
        <dbReference type="ARBA" id="ARBA00010409"/>
    </source>
</evidence>
<dbReference type="EMBL" id="WJXW01000004">
    <property type="protein sequence ID" value="KAF9737692.1"/>
    <property type="molecule type" value="Genomic_DNA"/>
</dbReference>
<evidence type="ECO:0008006" key="9">
    <source>
        <dbReference type="Google" id="ProtNLM"/>
    </source>
</evidence>
<evidence type="ECO:0000259" key="6">
    <source>
        <dbReference type="Pfam" id="PF25151"/>
    </source>
</evidence>
<feature type="domain" description="DUF2428" evidence="4">
    <location>
        <begin position="702"/>
        <end position="939"/>
    </location>
</feature>
<gene>
    <name evidence="7" type="ORF">PMIN01_05471</name>
</gene>
<dbReference type="InterPro" id="IPR056842">
    <property type="entry name" value="THADA-like_TPR_C"/>
</dbReference>
<feature type="compositionally biased region" description="Basic and acidic residues" evidence="3">
    <location>
        <begin position="441"/>
        <end position="454"/>
    </location>
</feature>
<dbReference type="Proteomes" id="UP000756921">
    <property type="component" value="Unassembled WGS sequence"/>
</dbReference>
<dbReference type="Pfam" id="PF10350">
    <property type="entry name" value="DUF2428"/>
    <property type="match status" value="1"/>
</dbReference>
<feature type="region of interest" description="Disordered" evidence="3">
    <location>
        <begin position="439"/>
        <end position="468"/>
    </location>
</feature>